<reference evidence="1 2" key="1">
    <citation type="journal article" date="2022" name="Plant J.">
        <title>Chromosome-level genome of Camellia lanceoleosa provides a valuable resource for understanding genome evolution and self-incompatibility.</title>
        <authorList>
            <person name="Gong W."/>
            <person name="Xiao S."/>
            <person name="Wang L."/>
            <person name="Liao Z."/>
            <person name="Chang Y."/>
            <person name="Mo W."/>
            <person name="Hu G."/>
            <person name="Li W."/>
            <person name="Zhao G."/>
            <person name="Zhu H."/>
            <person name="Hu X."/>
            <person name="Ji K."/>
            <person name="Xiang X."/>
            <person name="Song Q."/>
            <person name="Yuan D."/>
            <person name="Jin S."/>
            <person name="Zhang L."/>
        </authorList>
    </citation>
    <scope>NUCLEOTIDE SEQUENCE [LARGE SCALE GENOMIC DNA]</scope>
    <source>
        <strain evidence="1">SQ_2022a</strain>
    </source>
</reference>
<name>A0ACC0HWD7_9ERIC</name>
<proteinExistence type="predicted"/>
<gene>
    <name evidence="1" type="ORF">LOK49_LG04G01272</name>
</gene>
<sequence length="304" mass="33800">MKSSKRNQIPQDLPTNGSMVSAKNTVVHNLFIALAGMVDLMEGLALESTDSRVAPSLDVPSSSFKPLDQDAQPHTATVKKSPDPLPSLPVTIKISNPESLPSYGDSNGEPAQSQGLYDLFCIRSRERSHSPSKHKLVDRRSSPPNEERGDEPLWYPKHHSQSEFPELGCLRLDETGNKVFRRTMKELEKNHKPSIIVLMETKIDLSSMGSFFNKLGFTTSSHIDPVGRSRGIWVLWDPFKATVKALEVNAQVIHAKIQCNNHADWIISAVYASPIPRSHDLLWANLESVANNMNLPWFVAGGFQ</sequence>
<dbReference type="EMBL" id="CM045759">
    <property type="protein sequence ID" value="KAI8017272.1"/>
    <property type="molecule type" value="Genomic_DNA"/>
</dbReference>
<evidence type="ECO:0000313" key="1">
    <source>
        <dbReference type="EMBL" id="KAI8017272.1"/>
    </source>
</evidence>
<organism evidence="1 2">
    <name type="scientific">Camellia lanceoleosa</name>
    <dbReference type="NCBI Taxonomy" id="1840588"/>
    <lineage>
        <taxon>Eukaryota</taxon>
        <taxon>Viridiplantae</taxon>
        <taxon>Streptophyta</taxon>
        <taxon>Embryophyta</taxon>
        <taxon>Tracheophyta</taxon>
        <taxon>Spermatophyta</taxon>
        <taxon>Magnoliopsida</taxon>
        <taxon>eudicotyledons</taxon>
        <taxon>Gunneridae</taxon>
        <taxon>Pentapetalae</taxon>
        <taxon>asterids</taxon>
        <taxon>Ericales</taxon>
        <taxon>Theaceae</taxon>
        <taxon>Camellia</taxon>
    </lineage>
</organism>
<evidence type="ECO:0000313" key="2">
    <source>
        <dbReference type="Proteomes" id="UP001060215"/>
    </source>
</evidence>
<protein>
    <submittedName>
        <fullName evidence="1">Uncharacterized protein</fullName>
    </submittedName>
</protein>
<accession>A0ACC0HWD7</accession>
<keyword evidence="2" id="KW-1185">Reference proteome</keyword>
<comment type="caution">
    <text evidence="1">The sequence shown here is derived from an EMBL/GenBank/DDBJ whole genome shotgun (WGS) entry which is preliminary data.</text>
</comment>
<dbReference type="Proteomes" id="UP001060215">
    <property type="component" value="Chromosome 2"/>
</dbReference>